<dbReference type="InterPro" id="IPR018022">
    <property type="entry name" value="IPT"/>
</dbReference>
<comment type="subunit">
    <text evidence="10">Monomer.</text>
</comment>
<name>A0A078KU48_9FIRM</name>
<dbReference type="GO" id="GO:0005524">
    <property type="term" value="F:ATP binding"/>
    <property type="evidence" value="ECO:0007669"/>
    <property type="project" value="UniProtKB-UniRule"/>
</dbReference>
<dbReference type="PATRIC" id="fig|29343.3.peg.1680"/>
<keyword evidence="15" id="KW-1185">Reference proteome</keyword>
<dbReference type="Gene3D" id="1.10.20.140">
    <property type="match status" value="1"/>
</dbReference>
<reference evidence="15" key="1">
    <citation type="submission" date="2014-07" db="EMBL/GenBank/DDBJ databases">
        <authorList>
            <person name="Wibberg D."/>
        </authorList>
    </citation>
    <scope>NUCLEOTIDE SEQUENCE [LARGE SCALE GENOMIC DNA]</scope>
    <source>
        <strain evidence="15">DG5</strain>
    </source>
</reference>
<dbReference type="GO" id="GO:0052381">
    <property type="term" value="F:tRNA dimethylallyltransferase activity"/>
    <property type="evidence" value="ECO:0007669"/>
    <property type="project" value="UniProtKB-UniRule"/>
</dbReference>
<comment type="similarity">
    <text evidence="3 10 13">Belongs to the IPP transferase family.</text>
</comment>
<evidence type="ECO:0000313" key="14">
    <source>
        <dbReference type="EMBL" id="CDZ24705.1"/>
    </source>
</evidence>
<comment type="catalytic activity">
    <reaction evidence="9 10 11">
        <text>adenosine(37) in tRNA + dimethylallyl diphosphate = N(6)-dimethylallyladenosine(37) in tRNA + diphosphate</text>
        <dbReference type="Rhea" id="RHEA:26482"/>
        <dbReference type="Rhea" id="RHEA-COMP:10162"/>
        <dbReference type="Rhea" id="RHEA-COMP:10375"/>
        <dbReference type="ChEBI" id="CHEBI:33019"/>
        <dbReference type="ChEBI" id="CHEBI:57623"/>
        <dbReference type="ChEBI" id="CHEBI:74411"/>
        <dbReference type="ChEBI" id="CHEBI:74415"/>
        <dbReference type="EC" id="2.5.1.75"/>
    </reaction>
</comment>
<evidence type="ECO:0000256" key="6">
    <source>
        <dbReference type="ARBA" id="ARBA00022741"/>
    </source>
</evidence>
<dbReference type="PANTHER" id="PTHR11088:SF60">
    <property type="entry name" value="TRNA DIMETHYLALLYLTRANSFERASE"/>
    <property type="match status" value="1"/>
</dbReference>
<dbReference type="Proteomes" id="UP000032431">
    <property type="component" value="Chromosome I"/>
</dbReference>
<dbReference type="NCBIfam" id="TIGR00174">
    <property type="entry name" value="miaA"/>
    <property type="match status" value="1"/>
</dbReference>
<feature type="site" description="Interaction with substrate tRNA" evidence="10">
    <location>
        <position position="102"/>
    </location>
</feature>
<evidence type="ECO:0000256" key="9">
    <source>
        <dbReference type="ARBA" id="ARBA00049563"/>
    </source>
</evidence>
<evidence type="ECO:0000256" key="3">
    <source>
        <dbReference type="ARBA" id="ARBA00005842"/>
    </source>
</evidence>
<dbReference type="EC" id="2.5.1.75" evidence="10"/>
<keyword evidence="7 10" id="KW-0067">ATP-binding</keyword>
<evidence type="ECO:0000256" key="7">
    <source>
        <dbReference type="ARBA" id="ARBA00022840"/>
    </source>
</evidence>
<dbReference type="GO" id="GO:0006400">
    <property type="term" value="P:tRNA modification"/>
    <property type="evidence" value="ECO:0007669"/>
    <property type="project" value="TreeGrafter"/>
</dbReference>
<feature type="site" description="Interaction with substrate tRNA" evidence="10">
    <location>
        <position position="125"/>
    </location>
</feature>
<evidence type="ECO:0000256" key="8">
    <source>
        <dbReference type="ARBA" id="ARBA00022842"/>
    </source>
</evidence>
<feature type="binding site" evidence="10">
    <location>
        <begin position="11"/>
        <end position="18"/>
    </location>
    <ligand>
        <name>ATP</name>
        <dbReference type="ChEBI" id="CHEBI:30616"/>
    </ligand>
</feature>
<gene>
    <name evidence="10 14" type="primary">miaA</name>
    <name evidence="14" type="ORF">CCDG5_1595</name>
</gene>
<evidence type="ECO:0000256" key="2">
    <source>
        <dbReference type="ARBA" id="ARBA00003213"/>
    </source>
</evidence>
<keyword evidence="5 10" id="KW-0819">tRNA processing</keyword>
<feature type="region of interest" description="Interaction with substrate tRNA" evidence="10">
    <location>
        <begin position="36"/>
        <end position="39"/>
    </location>
</feature>
<dbReference type="SUPFAM" id="SSF52540">
    <property type="entry name" value="P-loop containing nucleoside triphosphate hydrolases"/>
    <property type="match status" value="1"/>
</dbReference>
<dbReference type="STRING" id="29343.CCDG5_1595"/>
<evidence type="ECO:0000256" key="11">
    <source>
        <dbReference type="RuleBase" id="RU003783"/>
    </source>
</evidence>
<evidence type="ECO:0000256" key="4">
    <source>
        <dbReference type="ARBA" id="ARBA00022679"/>
    </source>
</evidence>
<protein>
    <recommendedName>
        <fullName evidence="10">tRNA dimethylallyltransferase</fullName>
        <ecNumber evidence="10">2.5.1.75</ecNumber>
    </recommendedName>
    <alternativeName>
        <fullName evidence="10">Dimethylallyl diphosphate:tRNA dimethylallyltransferase</fullName>
        <shortName evidence="10">DMAPP:tRNA dimethylallyltransferase</shortName>
        <shortName evidence="10">DMATase</shortName>
    </alternativeName>
    <alternativeName>
        <fullName evidence="10">Isopentenyl-diphosphate:tRNA isopentenyltransferase</fullName>
        <shortName evidence="10">IPP transferase</shortName>
        <shortName evidence="10">IPPT</shortName>
        <shortName evidence="10">IPTase</shortName>
    </alternativeName>
</protein>
<dbReference type="Pfam" id="PF01715">
    <property type="entry name" value="IPPT"/>
    <property type="match status" value="1"/>
</dbReference>
<evidence type="ECO:0000256" key="12">
    <source>
        <dbReference type="RuleBase" id="RU003784"/>
    </source>
</evidence>
<accession>A0A078KU48</accession>
<dbReference type="FunFam" id="1.10.20.140:FF:000001">
    <property type="entry name" value="tRNA dimethylallyltransferase"/>
    <property type="match status" value="1"/>
</dbReference>
<dbReference type="HOGENOM" id="CLU_032616_0_1_9"/>
<evidence type="ECO:0000313" key="15">
    <source>
        <dbReference type="Proteomes" id="UP000032431"/>
    </source>
</evidence>
<evidence type="ECO:0000256" key="10">
    <source>
        <dbReference type="HAMAP-Rule" id="MF_00185"/>
    </source>
</evidence>
<comment type="caution">
    <text evidence="10">Lacks conserved residue(s) required for the propagation of feature annotation.</text>
</comment>
<keyword evidence="8 10" id="KW-0460">Magnesium</keyword>
<dbReference type="HAMAP" id="MF_00185">
    <property type="entry name" value="IPP_trans"/>
    <property type="match status" value="1"/>
</dbReference>
<comment type="cofactor">
    <cofactor evidence="1 10">
        <name>Mg(2+)</name>
        <dbReference type="ChEBI" id="CHEBI:18420"/>
    </cofactor>
</comment>
<feature type="binding site" evidence="10">
    <location>
        <begin position="13"/>
        <end position="18"/>
    </location>
    <ligand>
        <name>substrate</name>
    </ligand>
</feature>
<dbReference type="AlphaFoldDB" id="A0A078KU48"/>
<organism evidence="14 15">
    <name type="scientific">[Clostridium] cellulosi</name>
    <dbReference type="NCBI Taxonomy" id="29343"/>
    <lineage>
        <taxon>Bacteria</taxon>
        <taxon>Bacillati</taxon>
        <taxon>Bacillota</taxon>
        <taxon>Clostridia</taxon>
        <taxon>Eubacteriales</taxon>
        <taxon>Oscillospiraceae</taxon>
        <taxon>Oscillospiraceae incertae sedis</taxon>
    </lineage>
</organism>
<dbReference type="InterPro" id="IPR039657">
    <property type="entry name" value="Dimethylallyltransferase"/>
</dbReference>
<sequence length="313" mass="35015">MSLIPLVAVVGPTASGKTKLAIDIALKYGGEVVSADSMQIYKGMDIGTAKPDKAEMRGVPHHLIDFLDVGTDYSVAQFVKDAHAAIQDIHSRGKLPVVAGGTGLYIDSLLNNIKFDETVRDDKLRADLEKLAAEKGGEALLKMLESFDPETASTLHPNNIKRIIRAIEVYKTTGKTMTEMRKRSRQSPQIYKTCFIGLNFKDRAELYRRVEMRVDLMMERGLEKEVRTLLENGADMDSTAMQAIGYKEIAEAISKGESMAEAAEKIKLATRHYAKRQLTWFRRNKQINWIEASEPYEKICQAAFEIIDKSGIL</sequence>
<keyword evidence="6 10" id="KW-0547">Nucleotide-binding</keyword>
<dbReference type="InterPro" id="IPR027417">
    <property type="entry name" value="P-loop_NTPase"/>
</dbReference>
<evidence type="ECO:0000256" key="1">
    <source>
        <dbReference type="ARBA" id="ARBA00001946"/>
    </source>
</evidence>
<dbReference type="PANTHER" id="PTHR11088">
    <property type="entry name" value="TRNA DIMETHYLALLYLTRANSFERASE"/>
    <property type="match status" value="1"/>
</dbReference>
<dbReference type="EMBL" id="LM995447">
    <property type="protein sequence ID" value="CDZ24705.1"/>
    <property type="molecule type" value="Genomic_DNA"/>
</dbReference>
<comment type="function">
    <text evidence="2 10 12">Catalyzes the transfer of a dimethylallyl group onto the adenine at position 37 in tRNAs that read codons beginning with uridine, leading to the formation of N6-(dimethylallyl)adenosine (i(6)A).</text>
</comment>
<dbReference type="Gene3D" id="3.40.50.300">
    <property type="entry name" value="P-loop containing nucleotide triphosphate hydrolases"/>
    <property type="match status" value="1"/>
</dbReference>
<evidence type="ECO:0000256" key="13">
    <source>
        <dbReference type="RuleBase" id="RU003785"/>
    </source>
</evidence>
<dbReference type="KEGG" id="ccel:CCDG5_1595"/>
<keyword evidence="4 10" id="KW-0808">Transferase</keyword>
<proteinExistence type="inferred from homology"/>
<evidence type="ECO:0000256" key="5">
    <source>
        <dbReference type="ARBA" id="ARBA00022694"/>
    </source>
</evidence>